<dbReference type="PANTHER" id="PTHR35446">
    <property type="entry name" value="SI:CH211-175M2.5"/>
    <property type="match status" value="1"/>
</dbReference>
<dbReference type="SUPFAM" id="SSF69118">
    <property type="entry name" value="AhpD-like"/>
    <property type="match status" value="1"/>
</dbReference>
<protein>
    <submittedName>
        <fullName evidence="2">Putative peroxidase-related enzyme</fullName>
    </submittedName>
</protein>
<dbReference type="GO" id="GO:0051920">
    <property type="term" value="F:peroxiredoxin activity"/>
    <property type="evidence" value="ECO:0007669"/>
    <property type="project" value="InterPro"/>
</dbReference>
<dbReference type="EMBL" id="JACHJR010000001">
    <property type="protein sequence ID" value="MBB4951480.1"/>
    <property type="molecule type" value="Genomic_DNA"/>
</dbReference>
<accession>A0A7W7WLV2</accession>
<proteinExistence type="predicted"/>
<gene>
    <name evidence="2" type="ORF">F4556_007015</name>
</gene>
<dbReference type="InterPro" id="IPR003779">
    <property type="entry name" value="CMD-like"/>
</dbReference>
<dbReference type="Proteomes" id="UP000573327">
    <property type="component" value="Unassembled WGS sequence"/>
</dbReference>
<keyword evidence="2" id="KW-0575">Peroxidase</keyword>
<feature type="domain" description="Carboxymuconolactone decarboxylase-like" evidence="1">
    <location>
        <begin position="21"/>
        <end position="89"/>
    </location>
</feature>
<dbReference type="Pfam" id="PF02627">
    <property type="entry name" value="CMD"/>
    <property type="match status" value="1"/>
</dbReference>
<dbReference type="AlphaFoldDB" id="A0A7W7WLV2"/>
<name>A0A7W7WLV2_9ACTN</name>
<reference evidence="2 3" key="1">
    <citation type="submission" date="2020-08" db="EMBL/GenBank/DDBJ databases">
        <title>Sequencing the genomes of 1000 actinobacteria strains.</title>
        <authorList>
            <person name="Klenk H.-P."/>
        </authorList>
    </citation>
    <scope>NUCLEOTIDE SEQUENCE [LARGE SCALE GENOMIC DNA]</scope>
    <source>
        <strain evidence="2 3">DSM 44786</strain>
    </source>
</reference>
<evidence type="ECO:0000259" key="1">
    <source>
        <dbReference type="Pfam" id="PF02627"/>
    </source>
</evidence>
<dbReference type="InterPro" id="IPR029032">
    <property type="entry name" value="AhpD-like"/>
</dbReference>
<keyword evidence="2" id="KW-0560">Oxidoreductase</keyword>
<sequence>MPHIALPAPIPGIRGLMETKPASGRRLSELAEQLLRGESPLSVGERELIAAYVSARNGTRFCTGAHGAAAAHALGGDFALVEAVRQDVTTAPVDERLRALLMLAGQVQTGGLAVTPADIERARAAGADDESIHDTVLIAAAFCMYNRYVDGLGAITPEDPALYDEMGEALVAKGYLG</sequence>
<evidence type="ECO:0000313" key="3">
    <source>
        <dbReference type="Proteomes" id="UP000573327"/>
    </source>
</evidence>
<organism evidence="2 3">
    <name type="scientific">Kitasatospora gansuensis</name>
    <dbReference type="NCBI Taxonomy" id="258050"/>
    <lineage>
        <taxon>Bacteria</taxon>
        <taxon>Bacillati</taxon>
        <taxon>Actinomycetota</taxon>
        <taxon>Actinomycetes</taxon>
        <taxon>Kitasatosporales</taxon>
        <taxon>Streptomycetaceae</taxon>
        <taxon>Kitasatospora</taxon>
    </lineage>
</organism>
<dbReference type="RefSeq" id="WP_184923458.1">
    <property type="nucleotide sequence ID" value="NZ_JACHJR010000001.1"/>
</dbReference>
<evidence type="ECO:0000313" key="2">
    <source>
        <dbReference type="EMBL" id="MBB4951480.1"/>
    </source>
</evidence>
<dbReference type="PANTHER" id="PTHR35446:SF2">
    <property type="entry name" value="CARBOXYMUCONOLACTONE DECARBOXYLASE-LIKE DOMAIN-CONTAINING PROTEIN"/>
    <property type="match status" value="1"/>
</dbReference>
<dbReference type="Gene3D" id="1.20.1290.10">
    <property type="entry name" value="AhpD-like"/>
    <property type="match status" value="1"/>
</dbReference>
<comment type="caution">
    <text evidence="2">The sequence shown here is derived from an EMBL/GenBank/DDBJ whole genome shotgun (WGS) entry which is preliminary data.</text>
</comment>
<keyword evidence="3" id="KW-1185">Reference proteome</keyword>